<dbReference type="PROSITE" id="PS50879">
    <property type="entry name" value="RNASE_H_1"/>
    <property type="match status" value="1"/>
</dbReference>
<dbReference type="SUPFAM" id="SSF53098">
    <property type="entry name" value="Ribonuclease H-like"/>
    <property type="match status" value="1"/>
</dbReference>
<dbReference type="Proteomes" id="UP000001745">
    <property type="component" value="Unassembled WGS sequence"/>
</dbReference>
<dbReference type="GO" id="GO:0004523">
    <property type="term" value="F:RNA-DNA hybrid ribonuclease activity"/>
    <property type="evidence" value="ECO:0007669"/>
    <property type="project" value="UniProtKB-EC"/>
</dbReference>
<dbReference type="PhylomeDB" id="B8MMS1"/>
<keyword evidence="10" id="KW-1185">Reference proteome</keyword>
<evidence type="ECO:0000256" key="7">
    <source>
        <dbReference type="ARBA" id="ARBA00022801"/>
    </source>
</evidence>
<keyword evidence="6" id="KW-0255">Endonuclease</keyword>
<dbReference type="InterPro" id="IPR012337">
    <property type="entry name" value="RNaseH-like_sf"/>
</dbReference>
<dbReference type="GO" id="GO:0003676">
    <property type="term" value="F:nucleic acid binding"/>
    <property type="evidence" value="ECO:0007669"/>
    <property type="project" value="InterPro"/>
</dbReference>
<dbReference type="eggNOG" id="KOG3752">
    <property type="taxonomic scope" value="Eukaryota"/>
</dbReference>
<dbReference type="OrthoDB" id="245563at2759"/>
<dbReference type="PROSITE" id="PS51257">
    <property type="entry name" value="PROKAR_LIPOPROTEIN"/>
    <property type="match status" value="1"/>
</dbReference>
<evidence type="ECO:0000313" key="9">
    <source>
        <dbReference type="EMBL" id="EED13827.1"/>
    </source>
</evidence>
<dbReference type="RefSeq" id="XP_002486065.1">
    <property type="nucleotide sequence ID" value="XM_002486020.1"/>
</dbReference>
<feature type="domain" description="RNase H type-1" evidence="8">
    <location>
        <begin position="1"/>
        <end position="169"/>
    </location>
</feature>
<dbReference type="InterPro" id="IPR036397">
    <property type="entry name" value="RNaseH_sf"/>
</dbReference>
<evidence type="ECO:0000256" key="5">
    <source>
        <dbReference type="ARBA" id="ARBA00022723"/>
    </source>
</evidence>
<protein>
    <recommendedName>
        <fullName evidence="3">ribonuclease H</fullName>
        <ecNumber evidence="3">3.1.26.4</ecNumber>
    </recommendedName>
</protein>
<comment type="catalytic activity">
    <reaction evidence="1">
        <text>Endonucleolytic cleavage to 5'-phosphomonoester.</text>
        <dbReference type="EC" id="3.1.26.4"/>
    </reaction>
</comment>
<dbReference type="GO" id="GO:0046872">
    <property type="term" value="F:metal ion binding"/>
    <property type="evidence" value="ECO:0007669"/>
    <property type="project" value="UniProtKB-KW"/>
</dbReference>
<dbReference type="InterPro" id="IPR002156">
    <property type="entry name" value="RNaseH_domain"/>
</dbReference>
<keyword evidence="5" id="KW-0479">Metal-binding</keyword>
<evidence type="ECO:0000256" key="2">
    <source>
        <dbReference type="ARBA" id="ARBA00005300"/>
    </source>
</evidence>
<keyword evidence="4" id="KW-0540">Nuclease</keyword>
<evidence type="ECO:0000256" key="6">
    <source>
        <dbReference type="ARBA" id="ARBA00022759"/>
    </source>
</evidence>
<evidence type="ECO:0000256" key="3">
    <source>
        <dbReference type="ARBA" id="ARBA00012180"/>
    </source>
</evidence>
<dbReference type="Pfam" id="PF00075">
    <property type="entry name" value="RNase_H"/>
    <property type="match status" value="1"/>
</dbReference>
<sequence length="173" mass="19651">MVYTMKIYVDGGCRGNGQPGSIAAAAACIQHRSGNYNCFTRVVNESPDGDPPTNQRAEITAIIIALEIAVEKYRELDGNPYLELEIFSDSKYAVNCMNEWIYKWERNGYINSAGNPVANQDLIREASGLDDDLNEEGRVTYTWIPRERNEVADKWCNKELDEIEEQRKYADLT</sequence>
<proteinExistence type="inferred from homology"/>
<dbReference type="InterPro" id="IPR050092">
    <property type="entry name" value="RNase_H"/>
</dbReference>
<dbReference type="HOGENOM" id="CLU_030894_4_3_1"/>
<dbReference type="PANTHER" id="PTHR10642:SF26">
    <property type="entry name" value="RIBONUCLEASE H1"/>
    <property type="match status" value="1"/>
</dbReference>
<comment type="similarity">
    <text evidence="2">Belongs to the RNase H family.</text>
</comment>
<dbReference type="AlphaFoldDB" id="B8MMS1"/>
<evidence type="ECO:0000256" key="4">
    <source>
        <dbReference type="ARBA" id="ARBA00022722"/>
    </source>
</evidence>
<dbReference type="EMBL" id="EQ962658">
    <property type="protein sequence ID" value="EED13827.1"/>
    <property type="molecule type" value="Genomic_DNA"/>
</dbReference>
<keyword evidence="7" id="KW-0378">Hydrolase</keyword>
<evidence type="ECO:0000256" key="1">
    <source>
        <dbReference type="ARBA" id="ARBA00000077"/>
    </source>
</evidence>
<dbReference type="STRING" id="441959.B8MMS1"/>
<dbReference type="InParanoid" id="B8MMS1"/>
<evidence type="ECO:0000313" key="10">
    <source>
        <dbReference type="Proteomes" id="UP000001745"/>
    </source>
</evidence>
<accession>B8MMS1</accession>
<name>B8MMS1_TALSN</name>
<dbReference type="OMA" id="WIYKWTR"/>
<dbReference type="GO" id="GO:0043137">
    <property type="term" value="P:DNA replication, removal of RNA primer"/>
    <property type="evidence" value="ECO:0007669"/>
    <property type="project" value="TreeGrafter"/>
</dbReference>
<dbReference type="GeneID" id="8097955"/>
<dbReference type="EC" id="3.1.26.4" evidence="3"/>
<evidence type="ECO:0000259" key="8">
    <source>
        <dbReference type="PROSITE" id="PS50879"/>
    </source>
</evidence>
<dbReference type="PANTHER" id="PTHR10642">
    <property type="entry name" value="RIBONUCLEASE H1"/>
    <property type="match status" value="1"/>
</dbReference>
<gene>
    <name evidence="9" type="ORF">TSTA_100710</name>
</gene>
<reference evidence="10" key="1">
    <citation type="journal article" date="2015" name="Genome Announc.">
        <title>Genome sequence of the AIDS-associated pathogen Penicillium marneffei (ATCC18224) and its near taxonomic relative Talaromyces stipitatus (ATCC10500).</title>
        <authorList>
            <person name="Nierman W.C."/>
            <person name="Fedorova-Abrams N.D."/>
            <person name="Andrianopoulos A."/>
        </authorList>
    </citation>
    <scope>NUCLEOTIDE SEQUENCE [LARGE SCALE GENOMIC DNA]</scope>
    <source>
        <strain evidence="10">ATCC 10500 / CBS 375.48 / QM 6759 / NRRL 1006</strain>
    </source>
</reference>
<dbReference type="VEuPathDB" id="FungiDB:TSTA_100710"/>
<organism evidence="9 10">
    <name type="scientific">Talaromyces stipitatus (strain ATCC 10500 / CBS 375.48 / QM 6759 / NRRL 1006)</name>
    <name type="common">Penicillium stipitatum</name>
    <dbReference type="NCBI Taxonomy" id="441959"/>
    <lineage>
        <taxon>Eukaryota</taxon>
        <taxon>Fungi</taxon>
        <taxon>Dikarya</taxon>
        <taxon>Ascomycota</taxon>
        <taxon>Pezizomycotina</taxon>
        <taxon>Eurotiomycetes</taxon>
        <taxon>Eurotiomycetidae</taxon>
        <taxon>Eurotiales</taxon>
        <taxon>Trichocomaceae</taxon>
        <taxon>Talaromyces</taxon>
        <taxon>Talaromyces sect. Talaromyces</taxon>
    </lineage>
</organism>
<dbReference type="Gene3D" id="3.30.420.10">
    <property type="entry name" value="Ribonuclease H-like superfamily/Ribonuclease H"/>
    <property type="match status" value="1"/>
</dbReference>